<evidence type="ECO:0000256" key="1">
    <source>
        <dbReference type="SAM" id="MobiDB-lite"/>
    </source>
</evidence>
<dbReference type="Proteomes" id="UP001419268">
    <property type="component" value="Unassembled WGS sequence"/>
</dbReference>
<feature type="compositionally biased region" description="Low complexity" evidence="1">
    <location>
        <begin position="73"/>
        <end position="88"/>
    </location>
</feature>
<comment type="caution">
    <text evidence="2">The sequence shown here is derived from an EMBL/GenBank/DDBJ whole genome shotgun (WGS) entry which is preliminary data.</text>
</comment>
<evidence type="ECO:0000313" key="3">
    <source>
        <dbReference type="Proteomes" id="UP001419268"/>
    </source>
</evidence>
<dbReference type="AlphaFoldDB" id="A0AAP0L770"/>
<protein>
    <submittedName>
        <fullName evidence="2">Uncharacterized protein</fullName>
    </submittedName>
</protein>
<proteinExistence type="predicted"/>
<sequence length="161" mass="17408">MATNESLNDFGRHQESLLELTGHCGTTSSSSGDYLSMLCFENHTIEDENGLLVHAQTDTTTTNIVTAVNASNCDSPASSSSGTTSLVTNKRRLSGESRKVNKRTKLGTQNQNSCSTARPSKVRKEKLGERITALQQLVSPFGKSFSTLTLTFAERHSFCAS</sequence>
<organism evidence="2 3">
    <name type="scientific">Stephania cephalantha</name>
    <dbReference type="NCBI Taxonomy" id="152367"/>
    <lineage>
        <taxon>Eukaryota</taxon>
        <taxon>Viridiplantae</taxon>
        <taxon>Streptophyta</taxon>
        <taxon>Embryophyta</taxon>
        <taxon>Tracheophyta</taxon>
        <taxon>Spermatophyta</taxon>
        <taxon>Magnoliopsida</taxon>
        <taxon>Ranunculales</taxon>
        <taxon>Menispermaceae</taxon>
        <taxon>Menispermoideae</taxon>
        <taxon>Cissampelideae</taxon>
        <taxon>Stephania</taxon>
    </lineage>
</organism>
<gene>
    <name evidence="2" type="ORF">Scep_001043</name>
</gene>
<name>A0AAP0L770_9MAGN</name>
<dbReference type="InterPro" id="IPR045239">
    <property type="entry name" value="bHLH95_bHLH"/>
</dbReference>
<keyword evidence="3" id="KW-1185">Reference proteome</keyword>
<dbReference type="CDD" id="cd11393">
    <property type="entry name" value="bHLH_AtbHLH_like"/>
    <property type="match status" value="1"/>
</dbReference>
<evidence type="ECO:0000313" key="2">
    <source>
        <dbReference type="EMBL" id="KAK9165852.1"/>
    </source>
</evidence>
<reference evidence="2 3" key="1">
    <citation type="submission" date="2024-01" db="EMBL/GenBank/DDBJ databases">
        <title>Genome assemblies of Stephania.</title>
        <authorList>
            <person name="Yang L."/>
        </authorList>
    </citation>
    <scope>NUCLEOTIDE SEQUENCE [LARGE SCALE GENOMIC DNA]</scope>
    <source>
        <strain evidence="2">JXDWG</strain>
        <tissue evidence="2">Leaf</tissue>
    </source>
</reference>
<feature type="region of interest" description="Disordered" evidence="1">
    <location>
        <begin position="73"/>
        <end position="121"/>
    </location>
</feature>
<accession>A0AAP0L770</accession>
<dbReference type="EMBL" id="JBBNAG010000001">
    <property type="protein sequence ID" value="KAK9165852.1"/>
    <property type="molecule type" value="Genomic_DNA"/>
</dbReference>
<feature type="compositionally biased region" description="Polar residues" evidence="1">
    <location>
        <begin position="106"/>
        <end position="118"/>
    </location>
</feature>